<comment type="function">
    <text evidence="7">A highly abundant outer membrane lipoprotein that controls the distance between the inner and outer membranes. The only protein known to be covalently linked to the peptidoglycan network (PGN). Also non-covalently binds the PGN. The link between the cell outer membrane and PGN contributes to maintenance of the structural and functional integrity of the cell envelope, and maintains the correct distance between the PGN and the outer membrane.</text>
</comment>
<keyword evidence="7" id="KW-0964">Secreted</keyword>
<organism evidence="12 13">
    <name type="scientific">Proteus hauseri ATCC 700826</name>
    <dbReference type="NCBI Taxonomy" id="1354271"/>
    <lineage>
        <taxon>Bacteria</taxon>
        <taxon>Pseudomonadati</taxon>
        <taxon>Pseudomonadota</taxon>
        <taxon>Gammaproteobacteria</taxon>
        <taxon>Enterobacterales</taxon>
        <taxon>Morganellaceae</taxon>
        <taxon>Proteus</taxon>
    </lineage>
</organism>
<dbReference type="PIRSF" id="PIRSF002855">
    <property type="entry name" value="Murein-lipoprotein"/>
    <property type="match status" value="1"/>
</dbReference>
<dbReference type="EMBL" id="LXEV01000021">
    <property type="protein sequence ID" value="OAT47238.1"/>
    <property type="molecule type" value="Genomic_DNA"/>
</dbReference>
<evidence type="ECO:0000313" key="12">
    <source>
        <dbReference type="EMBL" id="OAT47238.1"/>
    </source>
</evidence>
<evidence type="ECO:0000256" key="7">
    <source>
        <dbReference type="HAMAP-Rule" id="MF_00843"/>
    </source>
</evidence>
<comment type="similarity">
    <text evidence="7">Belongs to the Lpp family.</text>
</comment>
<protein>
    <recommendedName>
        <fullName evidence="7">Major outer membrane lipoprotein Lpp</fullName>
    </recommendedName>
</protein>
<feature type="chain" id="PRO_5042565050" description="Major outer membrane lipoprotein Lpp" evidence="10">
    <location>
        <begin position="19"/>
        <end position="78"/>
    </location>
</feature>
<comment type="subunit">
    <text evidence="7">Homotrimer.</text>
</comment>
<evidence type="ECO:0000256" key="5">
    <source>
        <dbReference type="ARBA" id="ARBA00023237"/>
    </source>
</evidence>
<keyword evidence="7" id="KW-0677">Repeat</keyword>
<dbReference type="HAMAP" id="MF_00843">
    <property type="entry name" value="Lpp"/>
    <property type="match status" value="1"/>
</dbReference>
<dbReference type="PANTHER" id="PTHR38763">
    <property type="entry name" value="MAJOR OUTER MEMBRANE PROLIPOPROTEIN LPP"/>
    <property type="match status" value="1"/>
</dbReference>
<dbReference type="Gene3D" id="1.20.5.190">
    <property type="match status" value="1"/>
</dbReference>
<evidence type="ECO:0000313" key="13">
    <source>
        <dbReference type="Proteomes" id="UP000078250"/>
    </source>
</evidence>
<dbReference type="SUPFAM" id="SSF58042">
    <property type="entry name" value="Outer membrane lipoprotein"/>
    <property type="match status" value="1"/>
</dbReference>
<evidence type="ECO:0000256" key="10">
    <source>
        <dbReference type="SAM" id="SignalP"/>
    </source>
</evidence>
<keyword evidence="4 7" id="KW-0564">Palmitate</keyword>
<dbReference type="GO" id="GO:0030258">
    <property type="term" value="P:lipid modification"/>
    <property type="evidence" value="ECO:0007669"/>
    <property type="project" value="UniProtKB-UniRule"/>
</dbReference>
<feature type="signal peptide" evidence="10">
    <location>
        <begin position="1"/>
        <end position="18"/>
    </location>
</feature>
<keyword evidence="1 10" id="KW-0732">Signal</keyword>
<dbReference type="GO" id="GO:0009279">
    <property type="term" value="C:cell outer membrane"/>
    <property type="evidence" value="ECO:0007669"/>
    <property type="project" value="UniProtKB-SubCell"/>
</dbReference>
<accession>A0AAJ3HTP5</accession>
<feature type="modified residue" description="N6-murein peptidoglycan lysine" evidence="7 8">
    <location>
        <position position="78"/>
    </location>
</feature>
<dbReference type="PANTHER" id="PTHR38763:SF1">
    <property type="entry name" value="MAJOR OUTER MEMBRANE LIPOPROTEIN LPP"/>
    <property type="match status" value="1"/>
</dbReference>
<comment type="caution">
    <text evidence="12">The sequence shown here is derived from an EMBL/GenBank/DDBJ whole genome shotgun (WGS) entry which is preliminary data.</text>
</comment>
<evidence type="ECO:0000256" key="9">
    <source>
        <dbReference type="PIRSR" id="PIRSR002855-2"/>
    </source>
</evidence>
<gene>
    <name evidence="7" type="primary">lpp</name>
    <name evidence="12" type="ORF">M997_1765</name>
</gene>
<name>A0AAJ3HTP5_PROHU</name>
<evidence type="ECO:0000256" key="6">
    <source>
        <dbReference type="ARBA" id="ARBA00023288"/>
    </source>
</evidence>
<evidence type="ECO:0000256" key="1">
    <source>
        <dbReference type="ARBA" id="ARBA00022729"/>
    </source>
</evidence>
<dbReference type="GO" id="GO:0008289">
    <property type="term" value="F:lipid binding"/>
    <property type="evidence" value="ECO:0007669"/>
    <property type="project" value="UniProtKB-UniRule"/>
</dbReference>
<dbReference type="InterPro" id="IPR016367">
    <property type="entry name" value="MOM_Lpp"/>
</dbReference>
<sequence>MKAKLVLGAVIVASSLLAGCSSNNAQLDQISSDVSRLNTQVQQLSGDVQSARAEAKSAYDEAARANQRLDNQVTTYKK</sequence>
<dbReference type="Proteomes" id="UP000078250">
    <property type="component" value="Unassembled WGS sequence"/>
</dbReference>
<comment type="subcellular location">
    <subcellularLocation>
        <location evidence="7">Cell outer membrane</location>
        <topology evidence="7">Lipid-anchor</topology>
        <orientation evidence="7">Periplasmic side</orientation>
    </subcellularLocation>
    <subcellularLocation>
        <location evidence="7">Secreted</location>
        <location evidence="7">Cell wall</location>
        <topology evidence="7">Peptidoglycan-anchor</topology>
    </subcellularLocation>
    <text evidence="7">Attached via its lipidated N-terminus to the inner leaflet of the outer membrane. Attached to the peptidoglycan network (PGN) via its C-terminus.</text>
</comment>
<dbReference type="RefSeq" id="WP_064719746.1">
    <property type="nucleotide sequence ID" value="NZ_LXEV01000021.1"/>
</dbReference>
<feature type="lipid moiety-binding region" description="S-diacylglycerol cysteine" evidence="7 9">
    <location>
        <position position="20"/>
    </location>
</feature>
<dbReference type="GO" id="GO:0043580">
    <property type="term" value="P:periplasmic space organization"/>
    <property type="evidence" value="ECO:0007669"/>
    <property type="project" value="UniProtKB-UniRule"/>
</dbReference>
<feature type="domain" description="Lipoprotein leucine-zipper" evidence="11">
    <location>
        <begin position="27"/>
        <end position="78"/>
    </location>
</feature>
<feature type="coiled-coil region" evidence="7">
    <location>
        <begin position="27"/>
        <end position="72"/>
    </location>
</feature>
<evidence type="ECO:0000256" key="4">
    <source>
        <dbReference type="ARBA" id="ARBA00023139"/>
    </source>
</evidence>
<evidence type="ECO:0000256" key="2">
    <source>
        <dbReference type="ARBA" id="ARBA00023088"/>
    </source>
</evidence>
<keyword evidence="5 7" id="KW-0998">Cell outer membrane</keyword>
<keyword evidence="6 7" id="KW-0449">Lipoprotein</keyword>
<keyword evidence="7" id="KW-0175">Coiled coil</keyword>
<comment type="caution">
    <text evidence="7">Lacks conserved residue(s) required for the propagation of feature annotation.</text>
</comment>
<keyword evidence="13" id="KW-1185">Reference proteome</keyword>
<keyword evidence="2 7" id="KW-0572">Peptidoglycan-anchor</keyword>
<dbReference type="NCBIfam" id="NF040598">
    <property type="entry name" value="Ala_zip_lipo"/>
    <property type="match status" value="1"/>
</dbReference>
<keyword evidence="7" id="KW-0134">Cell wall</keyword>
<feature type="lipid moiety-binding region" description="N-palmitoyl cysteine" evidence="7 9">
    <location>
        <position position="20"/>
    </location>
</feature>
<evidence type="ECO:0000256" key="8">
    <source>
        <dbReference type="PIRSR" id="PIRSR002855-1"/>
    </source>
</evidence>
<evidence type="ECO:0000256" key="3">
    <source>
        <dbReference type="ARBA" id="ARBA00023136"/>
    </source>
</evidence>
<evidence type="ECO:0000259" key="11">
    <source>
        <dbReference type="Pfam" id="PF04728"/>
    </source>
</evidence>
<proteinExistence type="inferred from homology"/>
<dbReference type="InterPro" id="IPR006817">
    <property type="entry name" value="Lipoprotein_leucine-zipper_dom"/>
</dbReference>
<dbReference type="AlphaFoldDB" id="A0AAJ3HTP5"/>
<dbReference type="GO" id="GO:0042834">
    <property type="term" value="F:peptidoglycan binding"/>
    <property type="evidence" value="ECO:0007669"/>
    <property type="project" value="UniProtKB-UniRule"/>
</dbReference>
<keyword evidence="3 7" id="KW-0472">Membrane</keyword>
<dbReference type="Pfam" id="PF04728">
    <property type="entry name" value="LPP"/>
    <property type="match status" value="1"/>
</dbReference>
<feature type="repeat" evidence="7">
    <location>
        <begin position="38"/>
        <end position="48"/>
    </location>
</feature>
<reference evidence="12 13" key="1">
    <citation type="submission" date="2016-04" db="EMBL/GenBank/DDBJ databases">
        <title>ATOL: Assembling a taxonomically balanced genome-scale reconstruction of the evolutionary history of the Enterobacteriaceae.</title>
        <authorList>
            <person name="Plunkett G.III."/>
            <person name="Neeno-Eckwall E.C."/>
            <person name="Glasner J.D."/>
            <person name="Perna N.T."/>
        </authorList>
    </citation>
    <scope>NUCLEOTIDE SEQUENCE [LARGE SCALE GENOMIC DNA]</scope>
    <source>
        <strain evidence="12 13">ATCC 700826</strain>
    </source>
</reference>
<dbReference type="PROSITE" id="PS51257">
    <property type="entry name" value="PROKAR_LIPOPROTEIN"/>
    <property type="match status" value="1"/>
</dbReference>